<keyword evidence="2" id="KW-1277">Toxin-antitoxin system</keyword>
<keyword evidence="10" id="KW-1185">Reference proteome</keyword>
<dbReference type="Proteomes" id="UP000190460">
    <property type="component" value="Unassembled WGS sequence"/>
</dbReference>
<evidence type="ECO:0000256" key="1">
    <source>
        <dbReference type="ARBA" id="ARBA00001946"/>
    </source>
</evidence>
<evidence type="ECO:0000313" key="9">
    <source>
        <dbReference type="EMBL" id="SKA77089.1"/>
    </source>
</evidence>
<organism evidence="9 10">
    <name type="scientific">Thiothrix eikelboomii</name>
    <dbReference type="NCBI Taxonomy" id="92487"/>
    <lineage>
        <taxon>Bacteria</taxon>
        <taxon>Pseudomonadati</taxon>
        <taxon>Pseudomonadota</taxon>
        <taxon>Gammaproteobacteria</taxon>
        <taxon>Thiotrichales</taxon>
        <taxon>Thiotrichaceae</taxon>
        <taxon>Thiothrix</taxon>
    </lineage>
</organism>
<keyword evidence="5" id="KW-0378">Hydrolase</keyword>
<dbReference type="CDD" id="cd18752">
    <property type="entry name" value="PIN_VapC4-5_FitB-like"/>
    <property type="match status" value="1"/>
</dbReference>
<feature type="domain" description="PIN" evidence="8">
    <location>
        <begin position="2"/>
        <end position="125"/>
    </location>
</feature>
<dbReference type="RefSeq" id="WP_078922198.1">
    <property type="nucleotide sequence ID" value="NZ_FUYB01000006.1"/>
</dbReference>
<comment type="similarity">
    <text evidence="7">Belongs to the PINc/VapC protein family.</text>
</comment>
<dbReference type="InterPro" id="IPR002716">
    <property type="entry name" value="PIN_dom"/>
</dbReference>
<name>A0A1T4WIU9_9GAMM</name>
<keyword evidence="4" id="KW-0479">Metal-binding</keyword>
<keyword evidence="6" id="KW-0460">Magnesium</keyword>
<dbReference type="PANTHER" id="PTHR33653">
    <property type="entry name" value="RIBONUCLEASE VAPC2"/>
    <property type="match status" value="1"/>
</dbReference>
<protein>
    <submittedName>
        <fullName evidence="9">tRNA(fMet)-specific endonuclease VapC</fullName>
    </submittedName>
</protein>
<dbReference type="GO" id="GO:0046872">
    <property type="term" value="F:metal ion binding"/>
    <property type="evidence" value="ECO:0007669"/>
    <property type="project" value="UniProtKB-KW"/>
</dbReference>
<evidence type="ECO:0000256" key="3">
    <source>
        <dbReference type="ARBA" id="ARBA00022722"/>
    </source>
</evidence>
<accession>A0A1T4WIU9</accession>
<dbReference type="GO" id="GO:0004519">
    <property type="term" value="F:endonuclease activity"/>
    <property type="evidence" value="ECO:0007669"/>
    <property type="project" value="UniProtKB-KW"/>
</dbReference>
<evidence type="ECO:0000313" key="10">
    <source>
        <dbReference type="Proteomes" id="UP000190460"/>
    </source>
</evidence>
<dbReference type="EMBL" id="FUYB01000006">
    <property type="protein sequence ID" value="SKA77089.1"/>
    <property type="molecule type" value="Genomic_DNA"/>
</dbReference>
<evidence type="ECO:0000256" key="7">
    <source>
        <dbReference type="ARBA" id="ARBA00038093"/>
    </source>
</evidence>
<evidence type="ECO:0000256" key="6">
    <source>
        <dbReference type="ARBA" id="ARBA00022842"/>
    </source>
</evidence>
<dbReference type="SUPFAM" id="SSF88723">
    <property type="entry name" value="PIN domain-like"/>
    <property type="match status" value="1"/>
</dbReference>
<proteinExistence type="inferred from homology"/>
<dbReference type="STRING" id="92487.SAMN02745130_01728"/>
<keyword evidence="3" id="KW-0540">Nuclease</keyword>
<dbReference type="InterPro" id="IPR050556">
    <property type="entry name" value="Type_II_TA_system_RNase"/>
</dbReference>
<gene>
    <name evidence="9" type="ORF">SAMN02745130_01728</name>
</gene>
<dbReference type="Pfam" id="PF01850">
    <property type="entry name" value="PIN"/>
    <property type="match status" value="1"/>
</dbReference>
<comment type="cofactor">
    <cofactor evidence="1">
        <name>Mg(2+)</name>
        <dbReference type="ChEBI" id="CHEBI:18420"/>
    </cofactor>
</comment>
<keyword evidence="9" id="KW-0255">Endonuclease</keyword>
<evidence type="ECO:0000256" key="4">
    <source>
        <dbReference type="ARBA" id="ARBA00022723"/>
    </source>
</evidence>
<evidence type="ECO:0000256" key="2">
    <source>
        <dbReference type="ARBA" id="ARBA00022649"/>
    </source>
</evidence>
<dbReference type="InterPro" id="IPR029060">
    <property type="entry name" value="PIN-like_dom_sf"/>
</dbReference>
<dbReference type="OrthoDB" id="9804823at2"/>
<evidence type="ECO:0000256" key="5">
    <source>
        <dbReference type="ARBA" id="ARBA00022801"/>
    </source>
</evidence>
<dbReference type="AlphaFoldDB" id="A0A1T4WIU9"/>
<dbReference type="Gene3D" id="3.40.50.1010">
    <property type="entry name" value="5'-nuclease"/>
    <property type="match status" value="1"/>
</dbReference>
<evidence type="ECO:0000259" key="8">
    <source>
        <dbReference type="Pfam" id="PF01850"/>
    </source>
</evidence>
<sequence length="133" mass="14898">MYLFDTDILTNIVKPRPSPSLLTRLASIPQEQQFVSTITISEIVYGAMKSQRPDYHLKMLEEVLLPAVNIIGFNAKAAYACGRLRAELEKQGTPLALADLEIAGIAIANDFILVTNNLRHFGRIERLKSESWI</sequence>
<dbReference type="PANTHER" id="PTHR33653:SF1">
    <property type="entry name" value="RIBONUCLEASE VAPC2"/>
    <property type="match status" value="1"/>
</dbReference>
<dbReference type="GO" id="GO:0016787">
    <property type="term" value="F:hydrolase activity"/>
    <property type="evidence" value="ECO:0007669"/>
    <property type="project" value="UniProtKB-KW"/>
</dbReference>
<reference evidence="9 10" key="1">
    <citation type="submission" date="2017-02" db="EMBL/GenBank/DDBJ databases">
        <authorList>
            <person name="Peterson S.W."/>
        </authorList>
    </citation>
    <scope>NUCLEOTIDE SEQUENCE [LARGE SCALE GENOMIC DNA]</scope>
    <source>
        <strain evidence="9 10">ATCC 49788</strain>
    </source>
</reference>